<keyword evidence="2" id="KW-1133">Transmembrane helix</keyword>
<protein>
    <recommendedName>
        <fullName evidence="5">Transmembrane protein</fullName>
    </recommendedName>
</protein>
<dbReference type="OMA" id="ATHISMR"/>
<keyword evidence="2" id="KW-0472">Membrane</keyword>
<evidence type="ECO:0000256" key="2">
    <source>
        <dbReference type="SAM" id="Phobius"/>
    </source>
</evidence>
<dbReference type="Proteomes" id="UP000683925">
    <property type="component" value="Unassembled WGS sequence"/>
</dbReference>
<feature type="compositionally biased region" description="Polar residues" evidence="1">
    <location>
        <begin position="1200"/>
        <end position="1214"/>
    </location>
</feature>
<keyword evidence="4" id="KW-1185">Reference proteome</keyword>
<feature type="transmembrane region" description="Helical" evidence="2">
    <location>
        <begin position="1835"/>
        <end position="1854"/>
    </location>
</feature>
<dbReference type="PANTHER" id="PTHR31600:SF2">
    <property type="entry name" value="GAMETE ENRICHED GENE 10 PROTEIN-RELATED"/>
    <property type="match status" value="1"/>
</dbReference>
<dbReference type="EMBL" id="CAJJDP010000019">
    <property type="protein sequence ID" value="CAD8147055.1"/>
    <property type="molecule type" value="Genomic_DNA"/>
</dbReference>
<sequence length="2151" mass="250004">MNQYQELSFGQVLSIEIARIADYKNMFGTKALILALINFLSLMSFSLKFEQNQGYEYFTHFLSIFTRPTDVLFVPICILILILNMFLYGCLLLMSYLKHQNQNKITMSKNKFKRLHILLSLGIESAVWLSCPILSINLGLFYKQSSAWSALPIINIFLHSIIVLSYFYFYRSYQFNQLGLYRTFNLASYCYYLIVIFIVAIDWNTDLQIQPYIFWLLSIFKLVDIILFLPYKVTFENQVYMFGTTGLFIVSFLGSISQITPSINGDNIFETFLLAFPIFFYLFKSLQGRKWKDLILYSRTGSMKQMDIKKLCSSLESLVWYVEQARMDSYIFMLSLYVLKYHTQNCNDPNCECKEDLSKSNTQNQESMSHRSSFQSKTALLSNGDKNSNPQNISQNLDVSQFQKTIKDGSRKNDSFAGGGHPQFEQQILRPAKAILFQPMKFIQNNTINEDLISQYVKRQFHQTIQQLSFSLHLDEVEYLSLKYISFMFSFKQNSLQSLTKLKQIQSRTVQFSYFFRNVTKVTESQFIEALKLKHFEDKNSYDDLVKMNVTEIWRLEMVKEDIVKSIVSVLRKKITLWENLCSGDIQNMNRFLEDIIKISLQIEQSRNKVDMILSDFTSQVQKNYSYYLKYQCFRSLFFDSDYKQAVVFQRKVEDSWQLSRAAHKQGQIGNFQWLSGDLVTLEVSAGVQSGQILKGVSNRLVDMLGYANYEDMIQNLRIRGIQSSHSSQNSDKLQISSIMPPYLTASHNYFISRFIQRGYTYYYDKPINSYACDAQGFVFPVNINLSFNFQNLTDFTLLGSILKIKDDDEYLIFDEWGRILGVSLHTFDKLILKGALDEFGMVQYKSVNQKFEKLGHLKNALLHKIARDDNAKLFKKTITMHQKQGTTKSQMKRTYQKPSDILLQFGSIQHFLPQVGKTITDLLAKDIFKKLQRESQEQFNKLTDNQKNQEVQQQNNNKLFEKQASNMFQRQISQFIDRQQSLNQGGLSSAMLGKDQYRNFIMNNFIDEKGLMKKNMSLLQDERLILYVPKNYNELIEYFNDAGERFMESKNDIETKSIRRQQMQNRYAYIKQQQNCYHLFDAEFQDFIDNKVRKYYSKALLKEALESHDAKLLQQVRYKCVSSIDVGVGGASEKDQFLYFVCRLSSLNLQTAKRKDVLKIHMKKEKNQQFDGGEELRRSLIQQASSLDSFDKEKPKRSLSIQKQESFGTPQQQIKYKGEIDQPIIVTLAIPDSRTYLSQLDRDDGPNMKVNFEAQNQKLNESSFDIENSMKESLIPNGGNHSMTQSLNLNVPQLMRQNSVEKMKQMSNQSKEYLKEQSSSLSDQKEEPPKKKLKLSFLKKMEKALNPKDPPSGTPTTPNAPSFLQPLQQQQQQPEKQPSSLSVPEEKKNSFLSPTGLFAKLFGRLNLRRVSNIEIKNDQFESQEQGFREHSENSEKEDMKRSGHSTPSGSNSMSSNNITSQGDQQEDDEQFNNEDELVNIFEVMSQASNHQSIKSISAISMATHISMRCLKYLPRQAKSLQIFKIILIILNISCIISLLLTTQKYFDNLSVDNLSLRINNQYRYSAIILQSSNQIDQQSIIVFDQTPNITQINEIISYCYDLSLNISQSYFEVIDSIQNAVSFPLPQPDVLQIPDDYYIVSLQEFLTQQKIEIDSLELINTYNRSDATFKQLYNNSMDYLLNRLVFTQSQINNMSEQLRTSKNNNILSKALVVTYLMASFGGLHLIVILLIVPFIRQINNIYFRVLSIVSRVTQEEAEDEIKKLTVSQHLLETQDDSWVTQNQVKLIFYNKSKDINLNEKYTKNGNVKAKGKESSYFYSKLSDTTLSIWQDMGLYVMISSISIGYLIFSIIIIQTQINTFTPFIDNFDQTVSTSVYTTSLISKLSITPQRYLNLQSTSIPTQFTLLNFQQNQQISYFLQTISSDTSKIKSYISDMSKFLEQLNLDYGYDSNSSKISVTSEQYQSRLPYIQQLSVLSEINHLLKDNLCYYTQETLCQQQQQFDYFNTGLMGALDILQKMQFNYQTFLNQYYQIQYSEQQNNTLQVNAYYNSQEYKLLVMYGQELIFKTFDRLLLLLETFLNDEKESKNQLIQNLFIGIGIPIMALTIILAALEMRLLKQKVRRVMLSLTFLPTFKFQDKIVLSLIKAILKI</sequence>
<dbReference type="InterPro" id="IPR052994">
    <property type="entry name" value="Tiny_macrocysts_regulators"/>
</dbReference>
<feature type="region of interest" description="Disordered" evidence="1">
    <location>
        <begin position="1422"/>
        <end position="1470"/>
    </location>
</feature>
<comment type="caution">
    <text evidence="3">The sequence shown here is derived from an EMBL/GenBank/DDBJ whole genome shotgun (WGS) entry which is preliminary data.</text>
</comment>
<feature type="region of interest" description="Disordered" evidence="1">
    <location>
        <begin position="1303"/>
        <end position="1333"/>
    </location>
</feature>
<feature type="region of interest" description="Disordered" evidence="1">
    <location>
        <begin position="1345"/>
        <end position="1389"/>
    </location>
</feature>
<evidence type="ECO:0000313" key="4">
    <source>
        <dbReference type="Proteomes" id="UP000683925"/>
    </source>
</evidence>
<feature type="transmembrane region" description="Helical" evidence="2">
    <location>
        <begin position="2094"/>
        <end position="2112"/>
    </location>
</feature>
<feature type="transmembrane region" description="Helical" evidence="2">
    <location>
        <begin position="238"/>
        <end position="256"/>
    </location>
</feature>
<feature type="compositionally biased region" description="Polar residues" evidence="1">
    <location>
        <begin position="1306"/>
        <end position="1323"/>
    </location>
</feature>
<feature type="transmembrane region" description="Helical" evidence="2">
    <location>
        <begin position="1713"/>
        <end position="1736"/>
    </location>
</feature>
<evidence type="ECO:0000256" key="1">
    <source>
        <dbReference type="SAM" id="MobiDB-lite"/>
    </source>
</evidence>
<proteinExistence type="predicted"/>
<feature type="region of interest" description="Disordered" evidence="1">
    <location>
        <begin position="1188"/>
        <end position="1214"/>
    </location>
</feature>
<dbReference type="OrthoDB" id="301255at2759"/>
<organism evidence="3 4">
    <name type="scientific">Paramecium octaurelia</name>
    <dbReference type="NCBI Taxonomy" id="43137"/>
    <lineage>
        <taxon>Eukaryota</taxon>
        <taxon>Sar</taxon>
        <taxon>Alveolata</taxon>
        <taxon>Ciliophora</taxon>
        <taxon>Intramacronucleata</taxon>
        <taxon>Oligohymenophorea</taxon>
        <taxon>Peniculida</taxon>
        <taxon>Parameciidae</taxon>
        <taxon>Paramecium</taxon>
    </lineage>
</organism>
<feature type="transmembrane region" description="Helical" evidence="2">
    <location>
        <begin position="212"/>
        <end position="231"/>
    </location>
</feature>
<feature type="transmembrane region" description="Helical" evidence="2">
    <location>
        <begin position="181"/>
        <end position="200"/>
    </location>
</feature>
<feature type="transmembrane region" description="Helical" evidence="2">
    <location>
        <begin position="72"/>
        <end position="97"/>
    </location>
</feature>
<reference evidence="3" key="1">
    <citation type="submission" date="2021-01" db="EMBL/GenBank/DDBJ databases">
        <authorList>
            <consortium name="Genoscope - CEA"/>
            <person name="William W."/>
        </authorList>
    </citation>
    <scope>NUCLEOTIDE SEQUENCE</scope>
</reference>
<evidence type="ECO:0000313" key="3">
    <source>
        <dbReference type="EMBL" id="CAD8147055.1"/>
    </source>
</evidence>
<keyword evidence="2" id="KW-0812">Transmembrane</keyword>
<dbReference type="PANTHER" id="PTHR31600">
    <property type="entry name" value="TINY MACROCYSTS PROTEIN B-RELATED"/>
    <property type="match status" value="1"/>
</dbReference>
<feature type="compositionally biased region" description="Low complexity" evidence="1">
    <location>
        <begin position="1445"/>
        <end position="1464"/>
    </location>
</feature>
<feature type="transmembrane region" description="Helical" evidence="2">
    <location>
        <begin position="27"/>
        <end position="47"/>
    </location>
</feature>
<accession>A0A8S1T187</accession>
<feature type="compositionally biased region" description="Basic and acidic residues" evidence="1">
    <location>
        <begin position="1427"/>
        <end position="1442"/>
    </location>
</feature>
<gene>
    <name evidence="3" type="ORF">POCTA_138.1.T0190240</name>
</gene>
<feature type="transmembrane region" description="Helical" evidence="2">
    <location>
        <begin position="148"/>
        <end position="169"/>
    </location>
</feature>
<feature type="transmembrane region" description="Helical" evidence="2">
    <location>
        <begin position="117"/>
        <end position="142"/>
    </location>
</feature>
<name>A0A8S1T187_PAROT</name>
<evidence type="ECO:0008006" key="5">
    <source>
        <dbReference type="Google" id="ProtNLM"/>
    </source>
</evidence>
<feature type="compositionally biased region" description="Low complexity" evidence="1">
    <location>
        <begin position="1365"/>
        <end position="1383"/>
    </location>
</feature>